<dbReference type="CDD" id="cd05274">
    <property type="entry name" value="KR_FAS_SDR_x"/>
    <property type="match status" value="1"/>
</dbReference>
<dbReference type="Gene3D" id="3.40.50.720">
    <property type="entry name" value="NAD(P)-binding Rossmann-like Domain"/>
    <property type="match status" value="1"/>
</dbReference>
<dbReference type="Pfam" id="PF00550">
    <property type="entry name" value="PP-binding"/>
    <property type="match status" value="1"/>
</dbReference>
<dbReference type="SUPFAM" id="SSF51735">
    <property type="entry name" value="NAD(P)-binding Rossmann-fold domains"/>
    <property type="match status" value="2"/>
</dbReference>
<dbReference type="Pfam" id="PF02801">
    <property type="entry name" value="Ketoacyl-synt_C"/>
    <property type="match status" value="1"/>
</dbReference>
<feature type="domain" description="Carrier" evidence="4">
    <location>
        <begin position="963"/>
        <end position="1038"/>
    </location>
</feature>
<dbReference type="SMART" id="SM00822">
    <property type="entry name" value="PKS_KR"/>
    <property type="match status" value="1"/>
</dbReference>
<proteinExistence type="predicted"/>
<dbReference type="CDD" id="cd00833">
    <property type="entry name" value="PKS"/>
    <property type="match status" value="1"/>
</dbReference>
<keyword evidence="2" id="KW-0597">Phosphoprotein</keyword>
<dbReference type="PANTHER" id="PTHR43775">
    <property type="entry name" value="FATTY ACID SYNTHASE"/>
    <property type="match status" value="1"/>
</dbReference>
<dbReference type="InterPro" id="IPR050091">
    <property type="entry name" value="PKS_NRPS_Biosynth_Enz"/>
</dbReference>
<dbReference type="InterPro" id="IPR057326">
    <property type="entry name" value="KR_dom"/>
</dbReference>
<dbReference type="Pfam" id="PF08659">
    <property type="entry name" value="KR"/>
    <property type="match status" value="1"/>
</dbReference>
<dbReference type="InterPro" id="IPR018201">
    <property type="entry name" value="Ketoacyl_synth_AS"/>
</dbReference>
<dbReference type="PROSITE" id="PS52004">
    <property type="entry name" value="KS3_2"/>
    <property type="match status" value="1"/>
</dbReference>
<evidence type="ECO:0000256" key="1">
    <source>
        <dbReference type="ARBA" id="ARBA00022450"/>
    </source>
</evidence>
<dbReference type="InterPro" id="IPR020806">
    <property type="entry name" value="PKS_PP-bd"/>
</dbReference>
<dbReference type="SMART" id="SM00823">
    <property type="entry name" value="PKS_PP"/>
    <property type="match status" value="1"/>
</dbReference>
<dbReference type="Gene3D" id="1.10.1200.10">
    <property type="entry name" value="ACP-like"/>
    <property type="match status" value="1"/>
</dbReference>
<dbReference type="InterPro" id="IPR009081">
    <property type="entry name" value="PP-bd_ACP"/>
</dbReference>
<dbReference type="RefSeq" id="WP_247808823.1">
    <property type="nucleotide sequence ID" value="NZ_CP095855.1"/>
</dbReference>
<dbReference type="PROSITE" id="PS00606">
    <property type="entry name" value="KS3_1"/>
    <property type="match status" value="1"/>
</dbReference>
<dbReference type="SMART" id="SM01294">
    <property type="entry name" value="PKS_PP_betabranch"/>
    <property type="match status" value="1"/>
</dbReference>
<keyword evidence="3" id="KW-0808">Transferase</keyword>
<dbReference type="InterPro" id="IPR014030">
    <property type="entry name" value="Ketoacyl_synth_N"/>
</dbReference>
<dbReference type="Proteomes" id="UP000830198">
    <property type="component" value="Chromosome"/>
</dbReference>
<gene>
    <name evidence="6" type="ORF">MYF79_16865</name>
</gene>
<dbReference type="EMBL" id="CP095855">
    <property type="protein sequence ID" value="UPK66612.1"/>
    <property type="molecule type" value="Genomic_DNA"/>
</dbReference>
<dbReference type="InterPro" id="IPR013968">
    <property type="entry name" value="PKS_KR"/>
</dbReference>
<evidence type="ECO:0000259" key="5">
    <source>
        <dbReference type="PROSITE" id="PS52004"/>
    </source>
</evidence>
<keyword evidence="1" id="KW-0596">Phosphopantetheine</keyword>
<evidence type="ECO:0000313" key="6">
    <source>
        <dbReference type="EMBL" id="UPK66612.1"/>
    </source>
</evidence>
<organism evidence="6 7">
    <name type="scientific">Chitinophaga filiformis</name>
    <name type="common">Myxococcus filiformis</name>
    <name type="synonym">Flexibacter filiformis</name>
    <dbReference type="NCBI Taxonomy" id="104663"/>
    <lineage>
        <taxon>Bacteria</taxon>
        <taxon>Pseudomonadati</taxon>
        <taxon>Bacteroidota</taxon>
        <taxon>Chitinophagia</taxon>
        <taxon>Chitinophagales</taxon>
        <taxon>Chitinophagaceae</taxon>
        <taxon>Chitinophaga</taxon>
    </lineage>
</organism>
<dbReference type="Gene3D" id="3.40.47.10">
    <property type="match status" value="1"/>
</dbReference>
<evidence type="ECO:0000259" key="4">
    <source>
        <dbReference type="PROSITE" id="PS50075"/>
    </source>
</evidence>
<dbReference type="InterPro" id="IPR014031">
    <property type="entry name" value="Ketoacyl_synth_C"/>
</dbReference>
<dbReference type="InterPro" id="IPR036736">
    <property type="entry name" value="ACP-like_sf"/>
</dbReference>
<evidence type="ECO:0000256" key="3">
    <source>
        <dbReference type="ARBA" id="ARBA00022679"/>
    </source>
</evidence>
<dbReference type="PROSITE" id="PS50075">
    <property type="entry name" value="CARRIER"/>
    <property type="match status" value="1"/>
</dbReference>
<reference evidence="6 7" key="1">
    <citation type="submission" date="2022-04" db="EMBL/GenBank/DDBJ databases">
        <title>The arsenic-methylating capacity of Chitinophaga filiformis YT5 during chitin decomposition.</title>
        <authorList>
            <person name="Chen G."/>
            <person name="Liang Y."/>
        </authorList>
    </citation>
    <scope>NUCLEOTIDE SEQUENCE [LARGE SCALE GENOMIC DNA]</scope>
    <source>
        <strain evidence="6 7">YT5</strain>
    </source>
</reference>
<evidence type="ECO:0000313" key="7">
    <source>
        <dbReference type="Proteomes" id="UP000830198"/>
    </source>
</evidence>
<evidence type="ECO:0000256" key="2">
    <source>
        <dbReference type="ARBA" id="ARBA00022553"/>
    </source>
</evidence>
<protein>
    <submittedName>
        <fullName evidence="6">SDR family NAD(P)-dependent oxidoreductase</fullName>
    </submittedName>
</protein>
<dbReference type="PANTHER" id="PTHR43775:SF37">
    <property type="entry name" value="SI:DKEY-61P9.11"/>
    <property type="match status" value="1"/>
</dbReference>
<dbReference type="InterPro" id="IPR036291">
    <property type="entry name" value="NAD(P)-bd_dom_sf"/>
</dbReference>
<dbReference type="SUPFAM" id="SSF47336">
    <property type="entry name" value="ACP-like"/>
    <property type="match status" value="1"/>
</dbReference>
<dbReference type="Pfam" id="PF00109">
    <property type="entry name" value="ketoacyl-synt"/>
    <property type="match status" value="1"/>
</dbReference>
<dbReference type="SUPFAM" id="SSF53901">
    <property type="entry name" value="Thiolase-like"/>
    <property type="match status" value="1"/>
</dbReference>
<accession>A0ABY4HSY7</accession>
<name>A0ABY4HSY7_CHIFI</name>
<feature type="domain" description="Ketosynthase family 3 (KS3)" evidence="5">
    <location>
        <begin position="40"/>
        <end position="463"/>
    </location>
</feature>
<dbReference type="InterPro" id="IPR016039">
    <property type="entry name" value="Thiolase-like"/>
</dbReference>
<dbReference type="SMART" id="SM00825">
    <property type="entry name" value="PKS_KS"/>
    <property type="match status" value="1"/>
</dbReference>
<sequence length="1072" mass="116837">MKTAAQSTSQDALSSLQKSFLIIRNLERKLQEEKNRDPLSEEIAVVGMACHLPGGIRSAADFWDALLTGEDLIADNGLTARWQGMGHPGGSVHRAMPHAGLLDDITLFDNEYFHISPAEARYIDPQQRQLLMTVANALADAGITPESLKGSDTGVFTGISAFDYSLHIMQQDERYRVDPYLGSGNSLSGASGRISYCYGFHGPCLSIDTACSSSLVALHQGAESLKRNECGLAVVSGVNLVLSPYLQASLTDAGMLSPNGRCKAFDDSANGYVRSEGCLTVILKRLSDAVKDGDRIYACIKGSAVAQDGASGGLTVPDPASQAKVIRNALRAAGMQPEEISFIEGHGTGTSLGDPVEAEGLRLVFGSRKEGGKLLLGSVKSNVGHLEAAAGLAGFMKACLSIYHRQLPPHLHFRQPNHHIDWEHMPFRINKEVYGFDNNNARISAGVSSFGFTGTIAHCIVTACETRPAESGKQLPAPHFQLKSHWLGKLPGKSAAGCFNIQWKPLVDLEEKRTSQQYVYIETSAGTATVMEQFLLNKKSSALAVGRLSGLYSLIPRPPQHRLCLVYDISALEEANAEGMRHAYQQLLNFLQTVQELDHIPETILFITRQAFNAPGTEHIAALQYSLTAFIRSISLEMRGPAMLVLDIDKELPDQGLIDNYVQQSYYREIACRNKEVWYPALGVTGLSPAAEITCDPAGTYLITGGKGSLGAHLAEWMIHRGAGTVIVTGRSAGGRAGNDRIVYRQLDVTDEKAVRDFGDRLRMEKKVLKGIIHAAGTNSRCLQRNMSADDIMYVAGPKITGLQHITNCLPLENLDFLVTYSSIAAVWGSGMLSHYAAANAYMDAFVLQLRKRGVPAKTINWGPWKDSNMMLEAENSVDLLKESGVPPFNAGAVRRVYASLLVADAPQLVYVCLDNARFIAMMEMQGAMAFWENLRPAEEVVEAPAAGKTDLSLIADDTEREDIIKQELLRLLKQVLAIGDDEPLDLSRSFSDMGMDSILLVKYVQCINVQLGLNVSTNMLFNYPSIAALSVYVNSRFKKAATPPAKTAVSSLYEMSDEEVLKMVSEEMQKY</sequence>
<keyword evidence="7" id="KW-1185">Reference proteome</keyword>
<dbReference type="InterPro" id="IPR020841">
    <property type="entry name" value="PKS_Beta-ketoAc_synthase_dom"/>
</dbReference>